<feature type="compositionally biased region" description="Acidic residues" evidence="3">
    <location>
        <begin position="1"/>
        <end position="10"/>
    </location>
</feature>
<evidence type="ECO:0000259" key="4">
    <source>
        <dbReference type="PROSITE" id="PS50102"/>
    </source>
</evidence>
<gene>
    <name evidence="5" type="ORF">OMED0936_LOCUS777</name>
</gene>
<dbReference type="InterPro" id="IPR012677">
    <property type="entry name" value="Nucleotide-bd_a/b_plait_sf"/>
</dbReference>
<feature type="region of interest" description="Disordered" evidence="3">
    <location>
        <begin position="1"/>
        <end position="62"/>
    </location>
</feature>
<dbReference type="PROSITE" id="PS50102">
    <property type="entry name" value="RRM"/>
    <property type="match status" value="1"/>
</dbReference>
<dbReference type="SMART" id="SM00360">
    <property type="entry name" value="RRM"/>
    <property type="match status" value="1"/>
</dbReference>
<feature type="compositionally biased region" description="Basic and acidic residues" evidence="3">
    <location>
        <begin position="137"/>
        <end position="156"/>
    </location>
</feature>
<dbReference type="InterPro" id="IPR035979">
    <property type="entry name" value="RBD_domain_sf"/>
</dbReference>
<dbReference type="AlphaFoldDB" id="A0A6T5SSE3"/>
<dbReference type="GO" id="GO:0003723">
    <property type="term" value="F:RNA binding"/>
    <property type="evidence" value="ECO:0007669"/>
    <property type="project" value="UniProtKB-UniRule"/>
</dbReference>
<protein>
    <recommendedName>
        <fullName evidence="4">RRM domain-containing protein</fullName>
    </recommendedName>
</protein>
<evidence type="ECO:0000313" key="5">
    <source>
        <dbReference type="EMBL" id="CAD8727853.1"/>
    </source>
</evidence>
<dbReference type="EMBL" id="HBFF01000966">
    <property type="protein sequence ID" value="CAD8727853.1"/>
    <property type="molecule type" value="Transcribed_RNA"/>
</dbReference>
<feature type="region of interest" description="Disordered" evidence="3">
    <location>
        <begin position="227"/>
        <end position="247"/>
    </location>
</feature>
<organism evidence="5">
    <name type="scientific">Ostreococcus mediterraneus</name>
    <dbReference type="NCBI Taxonomy" id="1486918"/>
    <lineage>
        <taxon>Eukaryota</taxon>
        <taxon>Viridiplantae</taxon>
        <taxon>Chlorophyta</taxon>
        <taxon>Mamiellophyceae</taxon>
        <taxon>Mamiellales</taxon>
        <taxon>Bathycoccaceae</taxon>
        <taxon>Ostreococcus</taxon>
    </lineage>
</organism>
<feature type="region of interest" description="Disordered" evidence="3">
    <location>
        <begin position="137"/>
        <end position="174"/>
    </location>
</feature>
<dbReference type="InterPro" id="IPR000504">
    <property type="entry name" value="RRM_dom"/>
</dbReference>
<evidence type="ECO:0000256" key="2">
    <source>
        <dbReference type="PROSITE-ProRule" id="PRU00176"/>
    </source>
</evidence>
<feature type="compositionally biased region" description="Basic and acidic residues" evidence="3">
    <location>
        <begin position="11"/>
        <end position="53"/>
    </location>
</feature>
<dbReference type="PANTHER" id="PTHR23236:SF11">
    <property type="entry name" value="EUKARYOTIC TRANSLATION INITIATION FACTOR 4H"/>
    <property type="match status" value="1"/>
</dbReference>
<name>A0A6T5SSE3_9CHLO</name>
<reference evidence="5" key="1">
    <citation type="submission" date="2021-01" db="EMBL/GenBank/DDBJ databases">
        <authorList>
            <person name="Corre E."/>
            <person name="Pelletier E."/>
            <person name="Niang G."/>
            <person name="Scheremetjew M."/>
            <person name="Finn R."/>
            <person name="Kale V."/>
            <person name="Holt S."/>
            <person name="Cochrane G."/>
            <person name="Meng A."/>
            <person name="Brown T."/>
            <person name="Cohen L."/>
        </authorList>
    </citation>
    <scope>NUCLEOTIDE SEQUENCE</scope>
    <source>
        <strain evidence="5">Clade-D-RCC2573</strain>
    </source>
</reference>
<dbReference type="Gene3D" id="3.30.70.330">
    <property type="match status" value="1"/>
</dbReference>
<sequence length="274" mass="30648">MGGWADDADDEHEHRGGGAFRETAREHGREYAERAPRNEHQNHHHEQRERHETPFPTKPPYTAFVGNVPYEGVSEEEVVHAVAGDLSDKIVNVRVVMDRSRTKVRGYFVEFSEPEALRRCIGTNGTSLGDRPLRVNVAEERSETAPRRRNSGDQHRRGYNFGRQETDFGDGAPAPAAERKRLVLKPRSVEVDADAPISVNSSIFGGAKPVDTTKVFAEVEKKIDAETGRVPAPLKKTPTKEHHRAPPTLKIHEEKEVKVVAVNAFSVLSLEEDE</sequence>
<evidence type="ECO:0000256" key="3">
    <source>
        <dbReference type="SAM" id="MobiDB-lite"/>
    </source>
</evidence>
<dbReference type="SUPFAM" id="SSF54928">
    <property type="entry name" value="RNA-binding domain, RBD"/>
    <property type="match status" value="1"/>
</dbReference>
<proteinExistence type="predicted"/>
<keyword evidence="1 2" id="KW-0694">RNA-binding</keyword>
<evidence type="ECO:0000256" key="1">
    <source>
        <dbReference type="ARBA" id="ARBA00022884"/>
    </source>
</evidence>
<dbReference type="GO" id="GO:0005730">
    <property type="term" value="C:nucleolus"/>
    <property type="evidence" value="ECO:0007669"/>
    <property type="project" value="TreeGrafter"/>
</dbReference>
<accession>A0A6T5SSE3</accession>
<dbReference type="PANTHER" id="PTHR23236">
    <property type="entry name" value="EUKARYOTIC TRANSLATION INITIATION FACTOR 4B/4H"/>
    <property type="match status" value="1"/>
</dbReference>
<feature type="domain" description="RRM" evidence="4">
    <location>
        <begin position="61"/>
        <end position="140"/>
    </location>
</feature>